<keyword evidence="2" id="KW-1133">Transmembrane helix</keyword>
<sequence length="59" mass="6767">MTDRGREREQRRKRRRESDIDDESGITGWKLGMVIGVIVVCFAMLYPTVLHSVLMGMLG</sequence>
<dbReference type="AlphaFoldDB" id="A0A1I7XC84"/>
<evidence type="ECO:0000313" key="3">
    <source>
        <dbReference type="Proteomes" id="UP000095283"/>
    </source>
</evidence>
<feature type="compositionally biased region" description="Basic and acidic residues" evidence="1">
    <location>
        <begin position="1"/>
        <end position="10"/>
    </location>
</feature>
<accession>A0A1I7XC84</accession>
<organism evidence="3 4">
    <name type="scientific">Heterorhabditis bacteriophora</name>
    <name type="common">Entomopathogenic nematode worm</name>
    <dbReference type="NCBI Taxonomy" id="37862"/>
    <lineage>
        <taxon>Eukaryota</taxon>
        <taxon>Metazoa</taxon>
        <taxon>Ecdysozoa</taxon>
        <taxon>Nematoda</taxon>
        <taxon>Chromadorea</taxon>
        <taxon>Rhabditida</taxon>
        <taxon>Rhabditina</taxon>
        <taxon>Rhabditomorpha</taxon>
        <taxon>Strongyloidea</taxon>
        <taxon>Heterorhabditidae</taxon>
        <taxon>Heterorhabditis</taxon>
    </lineage>
</organism>
<dbReference type="Proteomes" id="UP000095283">
    <property type="component" value="Unplaced"/>
</dbReference>
<keyword evidence="3" id="KW-1185">Reference proteome</keyword>
<evidence type="ECO:0000256" key="2">
    <source>
        <dbReference type="SAM" id="Phobius"/>
    </source>
</evidence>
<protein>
    <submittedName>
        <fullName evidence="4">Preprotein translocase subunit SecE</fullName>
    </submittedName>
</protein>
<evidence type="ECO:0000256" key="1">
    <source>
        <dbReference type="SAM" id="MobiDB-lite"/>
    </source>
</evidence>
<keyword evidence="2" id="KW-0812">Transmembrane</keyword>
<keyword evidence="2" id="KW-0472">Membrane</keyword>
<feature type="region of interest" description="Disordered" evidence="1">
    <location>
        <begin position="1"/>
        <end position="24"/>
    </location>
</feature>
<proteinExistence type="predicted"/>
<feature type="transmembrane region" description="Helical" evidence="2">
    <location>
        <begin position="31"/>
        <end position="54"/>
    </location>
</feature>
<reference evidence="4" key="1">
    <citation type="submission" date="2016-11" db="UniProtKB">
        <authorList>
            <consortium name="WormBaseParasite"/>
        </authorList>
    </citation>
    <scope>IDENTIFICATION</scope>
</reference>
<evidence type="ECO:0000313" key="4">
    <source>
        <dbReference type="WBParaSite" id="Hba_15059"/>
    </source>
</evidence>
<name>A0A1I7XC84_HETBA</name>
<dbReference type="WBParaSite" id="Hba_15059">
    <property type="protein sequence ID" value="Hba_15059"/>
    <property type="gene ID" value="Hba_15059"/>
</dbReference>